<feature type="compositionally biased region" description="Basic and acidic residues" evidence="1">
    <location>
        <begin position="102"/>
        <end position="117"/>
    </location>
</feature>
<dbReference type="RefSeq" id="WP_269033723.1">
    <property type="nucleotide sequence ID" value="NZ_CP114040.1"/>
</dbReference>
<keyword evidence="3" id="KW-1185">Reference proteome</keyword>
<gene>
    <name evidence="2" type="ORF">O0S08_34665</name>
</gene>
<evidence type="ECO:0000256" key="1">
    <source>
        <dbReference type="SAM" id="MobiDB-lite"/>
    </source>
</evidence>
<protein>
    <submittedName>
        <fullName evidence="2">Uncharacterized protein</fullName>
    </submittedName>
</protein>
<sequence length="117" mass="11879">MSAVDKPGEVDVKAGPVAVEVKPGEVKVSGTEVGDVKVTAAGAQGLTYFLLISSERGDAASADGHVFRRPAGRAIAGSSHRFSARTSAIDSAALLGEVGGDSTRHGECDEHSDVGYP</sequence>
<dbReference type="EMBL" id="CP114040">
    <property type="protein sequence ID" value="WAS91359.1"/>
    <property type="molecule type" value="Genomic_DNA"/>
</dbReference>
<organism evidence="2 3">
    <name type="scientific">Nannocystis punicea</name>
    <dbReference type="NCBI Taxonomy" id="2995304"/>
    <lineage>
        <taxon>Bacteria</taxon>
        <taxon>Pseudomonadati</taxon>
        <taxon>Myxococcota</taxon>
        <taxon>Polyangia</taxon>
        <taxon>Nannocystales</taxon>
        <taxon>Nannocystaceae</taxon>
        <taxon>Nannocystis</taxon>
    </lineage>
</organism>
<accession>A0ABY7GX16</accession>
<evidence type="ECO:0000313" key="3">
    <source>
        <dbReference type="Proteomes" id="UP001164459"/>
    </source>
</evidence>
<name>A0ABY7GX16_9BACT</name>
<dbReference type="Proteomes" id="UP001164459">
    <property type="component" value="Chromosome"/>
</dbReference>
<reference evidence="2" key="1">
    <citation type="submission" date="2022-11" db="EMBL/GenBank/DDBJ databases">
        <title>Minimal conservation of predation-associated metabolite biosynthetic gene clusters underscores biosynthetic potential of Myxococcota including descriptions for ten novel species: Archangium lansinium sp. nov., Myxococcus landrumus sp. nov., Nannocystis bai.</title>
        <authorList>
            <person name="Ahearne A."/>
            <person name="Stevens C."/>
            <person name="Dowd S."/>
        </authorList>
    </citation>
    <scope>NUCLEOTIDE SEQUENCE</scope>
    <source>
        <strain evidence="2">Fl3</strain>
    </source>
</reference>
<proteinExistence type="predicted"/>
<feature type="region of interest" description="Disordered" evidence="1">
    <location>
        <begin position="98"/>
        <end position="117"/>
    </location>
</feature>
<evidence type="ECO:0000313" key="2">
    <source>
        <dbReference type="EMBL" id="WAS91359.1"/>
    </source>
</evidence>